<proteinExistence type="predicted"/>
<reference evidence="1 2" key="2">
    <citation type="journal article" date="2022" name="Mol. Ecol. Resour.">
        <title>The genomes of chicory, endive, great burdock and yacon provide insights into Asteraceae paleo-polyploidization history and plant inulin production.</title>
        <authorList>
            <person name="Fan W."/>
            <person name="Wang S."/>
            <person name="Wang H."/>
            <person name="Wang A."/>
            <person name="Jiang F."/>
            <person name="Liu H."/>
            <person name="Zhao H."/>
            <person name="Xu D."/>
            <person name="Zhang Y."/>
        </authorList>
    </citation>
    <scope>NUCLEOTIDE SEQUENCE [LARGE SCALE GENOMIC DNA]</scope>
    <source>
        <strain evidence="2">cv. Punajuju</strain>
        <tissue evidence="1">Leaves</tissue>
    </source>
</reference>
<gene>
    <name evidence="1" type="ORF">L2E82_47312</name>
</gene>
<dbReference type="EMBL" id="CM042017">
    <property type="protein sequence ID" value="KAI3689357.1"/>
    <property type="molecule type" value="Genomic_DNA"/>
</dbReference>
<organism evidence="1 2">
    <name type="scientific">Cichorium intybus</name>
    <name type="common">Chicory</name>
    <dbReference type="NCBI Taxonomy" id="13427"/>
    <lineage>
        <taxon>Eukaryota</taxon>
        <taxon>Viridiplantae</taxon>
        <taxon>Streptophyta</taxon>
        <taxon>Embryophyta</taxon>
        <taxon>Tracheophyta</taxon>
        <taxon>Spermatophyta</taxon>
        <taxon>Magnoliopsida</taxon>
        <taxon>eudicotyledons</taxon>
        <taxon>Gunneridae</taxon>
        <taxon>Pentapetalae</taxon>
        <taxon>asterids</taxon>
        <taxon>campanulids</taxon>
        <taxon>Asterales</taxon>
        <taxon>Asteraceae</taxon>
        <taxon>Cichorioideae</taxon>
        <taxon>Cichorieae</taxon>
        <taxon>Cichoriinae</taxon>
        <taxon>Cichorium</taxon>
    </lineage>
</organism>
<evidence type="ECO:0000313" key="2">
    <source>
        <dbReference type="Proteomes" id="UP001055811"/>
    </source>
</evidence>
<name>A0ACB8YUZ6_CICIN</name>
<reference evidence="2" key="1">
    <citation type="journal article" date="2022" name="Mol. Ecol. Resour.">
        <title>The genomes of chicory, endive, great burdock and yacon provide insights into Asteraceae palaeo-polyploidization history and plant inulin production.</title>
        <authorList>
            <person name="Fan W."/>
            <person name="Wang S."/>
            <person name="Wang H."/>
            <person name="Wang A."/>
            <person name="Jiang F."/>
            <person name="Liu H."/>
            <person name="Zhao H."/>
            <person name="Xu D."/>
            <person name="Zhang Y."/>
        </authorList>
    </citation>
    <scope>NUCLEOTIDE SEQUENCE [LARGE SCALE GENOMIC DNA]</scope>
    <source>
        <strain evidence="2">cv. Punajuju</strain>
    </source>
</reference>
<keyword evidence="2" id="KW-1185">Reference proteome</keyword>
<comment type="caution">
    <text evidence="1">The sequence shown here is derived from an EMBL/GenBank/DDBJ whole genome shotgun (WGS) entry which is preliminary data.</text>
</comment>
<dbReference type="Proteomes" id="UP001055811">
    <property type="component" value="Linkage Group LG09"/>
</dbReference>
<protein>
    <submittedName>
        <fullName evidence="1">Uncharacterized protein</fullName>
    </submittedName>
</protein>
<accession>A0ACB8YUZ6</accession>
<sequence length="205" mass="22191">MDDWGSEAMEREEEFGGYQSPENSPVQSPMANISPQALEFGKSAEGNRVEQVSRGNTKGHGIADSIRRLENASEFATHVESGAQSETNCCVAHIGINNIGLDHKKQKAVGFSSHRRSKSLDLNTQLTQSVSSHPSHACSNDPSPHLCNPSPPANQDVSASLSHSTGSSKEFEATMELGEQIGFQFTGNNNQWKEMFRNDGVTTVS</sequence>
<evidence type="ECO:0000313" key="1">
    <source>
        <dbReference type="EMBL" id="KAI3689357.1"/>
    </source>
</evidence>